<keyword evidence="5 10" id="KW-0949">S-adenosyl-L-methionine</keyword>
<evidence type="ECO:0000256" key="11">
    <source>
        <dbReference type="SAM" id="MobiDB-lite"/>
    </source>
</evidence>
<dbReference type="EC" id="2.1.1.37" evidence="2"/>
<keyword evidence="7" id="KW-0238">DNA-binding</keyword>
<dbReference type="GO" id="GO:0003886">
    <property type="term" value="F:DNA (cytosine-5-)-methyltransferase activity"/>
    <property type="evidence" value="ECO:0007669"/>
    <property type="project" value="UniProtKB-EC"/>
</dbReference>
<proteinExistence type="inferred from homology"/>
<comment type="caution">
    <text evidence="13">The sequence shown here is derived from an EMBL/GenBank/DDBJ whole genome shotgun (WGS) entry which is preliminary data.</text>
</comment>
<dbReference type="SMART" id="SM00439">
    <property type="entry name" value="BAH"/>
    <property type="match status" value="1"/>
</dbReference>
<dbReference type="InterPro" id="IPR029063">
    <property type="entry name" value="SAM-dependent_MTases_sf"/>
</dbReference>
<evidence type="ECO:0000256" key="5">
    <source>
        <dbReference type="ARBA" id="ARBA00022691"/>
    </source>
</evidence>
<keyword evidence="8" id="KW-0539">Nucleus</keyword>
<dbReference type="AlphaFoldDB" id="A0A9P7RWY6"/>
<evidence type="ECO:0000256" key="8">
    <source>
        <dbReference type="ARBA" id="ARBA00023242"/>
    </source>
</evidence>
<evidence type="ECO:0000256" key="3">
    <source>
        <dbReference type="ARBA" id="ARBA00022603"/>
    </source>
</evidence>
<dbReference type="InterPro" id="IPR043151">
    <property type="entry name" value="BAH_sf"/>
</dbReference>
<evidence type="ECO:0000313" key="14">
    <source>
        <dbReference type="Proteomes" id="UP001049176"/>
    </source>
</evidence>
<keyword evidence="4 10" id="KW-0808">Transferase</keyword>
<dbReference type="EMBL" id="CM032186">
    <property type="protein sequence ID" value="KAG7091244.1"/>
    <property type="molecule type" value="Genomic_DNA"/>
</dbReference>
<keyword evidence="14" id="KW-1185">Reference proteome</keyword>
<dbReference type="Gene3D" id="3.40.50.150">
    <property type="entry name" value="Vaccinia Virus protein VP39"/>
    <property type="match status" value="1"/>
</dbReference>
<dbReference type="PROSITE" id="PS51679">
    <property type="entry name" value="SAM_MT_C5"/>
    <property type="match status" value="1"/>
</dbReference>
<evidence type="ECO:0000256" key="10">
    <source>
        <dbReference type="PROSITE-ProRule" id="PRU01016"/>
    </source>
</evidence>
<dbReference type="OrthoDB" id="5376140at2759"/>
<evidence type="ECO:0000256" key="7">
    <source>
        <dbReference type="ARBA" id="ARBA00023125"/>
    </source>
</evidence>
<organism evidence="13 14">
    <name type="scientific">Marasmius oreades</name>
    <name type="common">fairy-ring Marasmius</name>
    <dbReference type="NCBI Taxonomy" id="181124"/>
    <lineage>
        <taxon>Eukaryota</taxon>
        <taxon>Fungi</taxon>
        <taxon>Dikarya</taxon>
        <taxon>Basidiomycota</taxon>
        <taxon>Agaricomycotina</taxon>
        <taxon>Agaricomycetes</taxon>
        <taxon>Agaricomycetidae</taxon>
        <taxon>Agaricales</taxon>
        <taxon>Marasmiineae</taxon>
        <taxon>Marasmiaceae</taxon>
        <taxon>Marasmius</taxon>
    </lineage>
</organism>
<dbReference type="Pfam" id="PF12047">
    <property type="entry name" value="DNMT1-RFD"/>
    <property type="match status" value="1"/>
</dbReference>
<dbReference type="Pfam" id="PF01426">
    <property type="entry name" value="BAH"/>
    <property type="match status" value="1"/>
</dbReference>
<sequence length="1155" mass="131289">MPPSRVNRPSALELSGWGSQESNPLPEHPAAIPQKRKAPEGQQSEGPRPPTLKQRILPNVDYYKDPPGIVVHNESNLDGIDGEEPGAAGEDELRTKPVRFAMDFALYDRNHQNEFMLISALEEDYVGRSFAMAAYVTPCFEEEDIAHDEVLEVDPDEVQYVVLEGILGFNMDFTSKASAPYIETENAWYILKKPSTGYKPYWQNHFIPRRIAQLCICKAIDRPMCSYRGFLTGFLELADPFGRSYEEADLQYSDVILELYRAIQDLPNSRTLRSTPFIHELLSRMAAPRSQSRRRRAAPLPIDFVSSFRNPDIALLRPENQNPTQVTPRIAKLAVGFFQETLQVLGPQPRKQQGPTQKQLKDAWRRLRELVIRARKKGPKVVDYKKVDLTKRNSDYVKVITVGNTEYRVGETVIMPIGSDAADGKEVPDLPDPDDDGLRDKGIWDYFWFARIVWLNYASKRAHIQWYNHSSATAMQGFGDNQELFLQDHCDTVYLDIITAKVVVHYFHKTVEGDHQTPFGEFFCKMMYDPATAQYTAFTSYPGTTSQPPNNCPVCALAAQEQDRREGKPIQNGNGVMIGISINDQKVHLNDFILYHGDKVDGPARIGQVYELKMGAILMVRRFGRISQVQGFPDNELRDERHLFATTEIDEVSVRNVVRIIYVVHSHSLQTSNMNIDEWTLLSPDHFYVTYMFRRQQGSSWAARRQLRPQEVSVCTLCTEEKMEWLERFANYQAKRRPLFTLDLFGGAGALGVGMSAVNKCLKVKYAIELTPSAAQTYRKNSPETAVCNQCTNIALQYIIKKNESHDVDVPLQLFDSKTPIPQPPGPKEVDVILAGLPCQPHSNLNMFKRADDRKSNLLLSMLSYVDFYSPSYLFVENVPGFLRYSLNATQKNKFTTEGGIAQGGLQLMLRALTDMNYQLRFALLQAGHYGSPQNRIRFILIASKIGRPLPQLPQPTHDFVNVNSLPVRLANDHIARPIMTTRGRALHPAVTIADAISDMPRWDWQHPKRERRGAYQSRRDQGIPAVPCKISEANCGGSLHQGVIHYHHAPRSRYQKEARMRETANLQHFTKCLIAEKVQRTVEVPLIPKADFKLLSSSRQQYQTDNPESWVARRGYRPGQYGRLDPDGFFPTTVTNVDPTAKQSWVLNPWVSNG</sequence>
<dbReference type="GO" id="GO:0032259">
    <property type="term" value="P:methylation"/>
    <property type="evidence" value="ECO:0007669"/>
    <property type="project" value="UniProtKB-KW"/>
</dbReference>
<dbReference type="RefSeq" id="XP_043007714.1">
    <property type="nucleotide sequence ID" value="XM_043155249.1"/>
</dbReference>
<dbReference type="InterPro" id="IPR001525">
    <property type="entry name" value="C5_MeTfrase"/>
</dbReference>
<keyword evidence="6" id="KW-0677">Repeat</keyword>
<dbReference type="Gene3D" id="2.30.30.490">
    <property type="match status" value="2"/>
</dbReference>
<dbReference type="GO" id="GO:0005634">
    <property type="term" value="C:nucleus"/>
    <property type="evidence" value="ECO:0007669"/>
    <property type="project" value="UniProtKB-SubCell"/>
</dbReference>
<dbReference type="Pfam" id="PF00145">
    <property type="entry name" value="DNA_methylase"/>
    <property type="match status" value="1"/>
</dbReference>
<dbReference type="GO" id="GO:0003677">
    <property type="term" value="F:DNA binding"/>
    <property type="evidence" value="ECO:0007669"/>
    <property type="project" value="UniProtKB-KW"/>
</dbReference>
<dbReference type="GeneID" id="66079371"/>
<dbReference type="KEGG" id="more:E1B28_010295"/>
<dbReference type="Proteomes" id="UP001049176">
    <property type="component" value="Chromosome 6"/>
</dbReference>
<evidence type="ECO:0000256" key="1">
    <source>
        <dbReference type="ARBA" id="ARBA00004123"/>
    </source>
</evidence>
<protein>
    <recommendedName>
        <fullName evidence="2">DNA (cytosine-5-)-methyltransferase</fullName>
        <ecNumber evidence="2">2.1.1.37</ecNumber>
    </recommendedName>
</protein>
<gene>
    <name evidence="13" type="ORF">E1B28_010295</name>
</gene>
<feature type="region of interest" description="Disordered" evidence="11">
    <location>
        <begin position="1"/>
        <end position="53"/>
    </location>
</feature>
<dbReference type="GO" id="GO:0044027">
    <property type="term" value="P:negative regulation of gene expression via chromosomal CpG island methylation"/>
    <property type="evidence" value="ECO:0007669"/>
    <property type="project" value="TreeGrafter"/>
</dbReference>
<feature type="domain" description="BAH" evidence="12">
    <location>
        <begin position="585"/>
        <end position="704"/>
    </location>
</feature>
<comment type="similarity">
    <text evidence="10">Belongs to the class I-like SAM-binding methyltransferase superfamily. C5-methyltransferase family.</text>
</comment>
<dbReference type="GO" id="GO:0006346">
    <property type="term" value="P:DNA methylation-dependent constitutive heterochromatin formation"/>
    <property type="evidence" value="ECO:0007669"/>
    <property type="project" value="InterPro"/>
</dbReference>
<accession>A0A9P7RWY6</accession>
<feature type="domain" description="BAH" evidence="12">
    <location>
        <begin position="405"/>
        <end position="539"/>
    </location>
</feature>
<evidence type="ECO:0000256" key="2">
    <source>
        <dbReference type="ARBA" id="ARBA00011975"/>
    </source>
</evidence>
<dbReference type="Gene3D" id="3.90.120.10">
    <property type="entry name" value="DNA Methylase, subunit A, domain 2"/>
    <property type="match status" value="1"/>
</dbReference>
<evidence type="ECO:0000259" key="12">
    <source>
        <dbReference type="PROSITE" id="PS51038"/>
    </source>
</evidence>
<evidence type="ECO:0000256" key="6">
    <source>
        <dbReference type="ARBA" id="ARBA00022737"/>
    </source>
</evidence>
<dbReference type="PRINTS" id="PR00105">
    <property type="entry name" value="C5METTRFRASE"/>
</dbReference>
<keyword evidence="3 10" id="KW-0489">Methyltransferase</keyword>
<evidence type="ECO:0000256" key="9">
    <source>
        <dbReference type="PIRSR" id="PIRSR037404-1"/>
    </source>
</evidence>
<dbReference type="InterPro" id="IPR050390">
    <property type="entry name" value="C5-Methyltransferase"/>
</dbReference>
<evidence type="ECO:0000313" key="13">
    <source>
        <dbReference type="EMBL" id="KAG7091244.1"/>
    </source>
</evidence>
<dbReference type="PANTHER" id="PTHR10629">
    <property type="entry name" value="CYTOSINE-SPECIFIC METHYLTRANSFERASE"/>
    <property type="match status" value="1"/>
</dbReference>
<dbReference type="SUPFAM" id="SSF53335">
    <property type="entry name" value="S-adenosyl-L-methionine-dependent methyltransferases"/>
    <property type="match status" value="1"/>
</dbReference>
<dbReference type="GO" id="GO:0003682">
    <property type="term" value="F:chromatin binding"/>
    <property type="evidence" value="ECO:0007669"/>
    <property type="project" value="InterPro"/>
</dbReference>
<dbReference type="PANTHER" id="PTHR10629:SF52">
    <property type="entry name" value="DNA (CYTOSINE-5)-METHYLTRANSFERASE 1"/>
    <property type="match status" value="1"/>
</dbReference>
<reference evidence="13" key="1">
    <citation type="journal article" date="2021" name="Genome Biol. Evol.">
        <title>The assembled and annotated genome of the fairy-ring fungus Marasmius oreades.</title>
        <authorList>
            <person name="Hiltunen M."/>
            <person name="Ament-Velasquez S.L."/>
            <person name="Johannesson H."/>
        </authorList>
    </citation>
    <scope>NUCLEOTIDE SEQUENCE</scope>
    <source>
        <strain evidence="13">03SP1</strain>
    </source>
</reference>
<dbReference type="PROSITE" id="PS51038">
    <property type="entry name" value="BAH"/>
    <property type="match status" value="2"/>
</dbReference>
<dbReference type="InterPro" id="IPR001025">
    <property type="entry name" value="BAH_dom"/>
</dbReference>
<comment type="subcellular location">
    <subcellularLocation>
        <location evidence="1">Nucleus</location>
    </subcellularLocation>
</comment>
<feature type="active site" evidence="9 10">
    <location>
        <position position="839"/>
    </location>
</feature>
<evidence type="ECO:0000256" key="4">
    <source>
        <dbReference type="ARBA" id="ARBA00022679"/>
    </source>
</evidence>
<dbReference type="InterPro" id="IPR022702">
    <property type="entry name" value="Cytosine_MeTrfase1_RFD"/>
</dbReference>
<name>A0A9P7RWY6_9AGAR</name>